<protein>
    <submittedName>
        <fullName evidence="2">Uncharacterized protein</fullName>
    </submittedName>
</protein>
<name>A0A382VPZ9_9ZZZZ</name>
<feature type="non-terminal residue" evidence="2">
    <location>
        <position position="32"/>
    </location>
</feature>
<organism evidence="2">
    <name type="scientific">marine metagenome</name>
    <dbReference type="NCBI Taxonomy" id="408172"/>
    <lineage>
        <taxon>unclassified sequences</taxon>
        <taxon>metagenomes</taxon>
        <taxon>ecological metagenomes</taxon>
    </lineage>
</organism>
<evidence type="ECO:0000313" key="2">
    <source>
        <dbReference type="EMBL" id="SVD48573.1"/>
    </source>
</evidence>
<keyword evidence="1" id="KW-0456">Lyase</keyword>
<proteinExistence type="predicted"/>
<dbReference type="EMBL" id="UINC01153709">
    <property type="protein sequence ID" value="SVD48573.1"/>
    <property type="molecule type" value="Genomic_DNA"/>
</dbReference>
<gene>
    <name evidence="2" type="ORF">METZ01_LOCUS401427</name>
</gene>
<dbReference type="AlphaFoldDB" id="A0A382VPZ9"/>
<dbReference type="InterPro" id="IPR006840">
    <property type="entry name" value="ChaC"/>
</dbReference>
<accession>A0A382VPZ9</accession>
<dbReference type="GO" id="GO:0006751">
    <property type="term" value="P:glutathione catabolic process"/>
    <property type="evidence" value="ECO:0007669"/>
    <property type="project" value="InterPro"/>
</dbReference>
<dbReference type="GO" id="GO:0061928">
    <property type="term" value="F:glutathione specific gamma-glutamylcyclotransferase activity"/>
    <property type="evidence" value="ECO:0007669"/>
    <property type="project" value="InterPro"/>
</dbReference>
<reference evidence="2" key="1">
    <citation type="submission" date="2018-05" db="EMBL/GenBank/DDBJ databases">
        <authorList>
            <person name="Lanie J.A."/>
            <person name="Ng W.-L."/>
            <person name="Kazmierczak K.M."/>
            <person name="Andrzejewski T.M."/>
            <person name="Davidsen T.M."/>
            <person name="Wayne K.J."/>
            <person name="Tettelin H."/>
            <person name="Glass J.I."/>
            <person name="Rusch D."/>
            <person name="Podicherti R."/>
            <person name="Tsui H.-C.T."/>
            <person name="Winkler M.E."/>
        </authorList>
    </citation>
    <scope>NUCLEOTIDE SEQUENCE</scope>
</reference>
<evidence type="ECO:0000256" key="1">
    <source>
        <dbReference type="ARBA" id="ARBA00023239"/>
    </source>
</evidence>
<dbReference type="Pfam" id="PF04752">
    <property type="entry name" value="ChaC"/>
    <property type="match status" value="1"/>
</dbReference>
<sequence length="32" mass="3629">MTGGAWIFGYGSLVWRPDFPFIEQRAAAIKGW</sequence>